<comment type="function">
    <text evidence="3 14 16">Endonuclease that specifically degrades the RNA of RNA-DNA hybrids.</text>
</comment>
<dbReference type="PANTHER" id="PTHR10954:SF18">
    <property type="entry name" value="RIBONUCLEASE HII"/>
    <property type="match status" value="1"/>
</dbReference>
<evidence type="ECO:0000256" key="3">
    <source>
        <dbReference type="ARBA" id="ARBA00004065"/>
    </source>
</evidence>
<evidence type="ECO:0000256" key="15">
    <source>
        <dbReference type="PROSITE-ProRule" id="PRU01319"/>
    </source>
</evidence>
<dbReference type="GO" id="GO:0003723">
    <property type="term" value="F:RNA binding"/>
    <property type="evidence" value="ECO:0007669"/>
    <property type="project" value="UniProtKB-UniRule"/>
</dbReference>
<evidence type="ECO:0000313" key="18">
    <source>
        <dbReference type="EMBL" id="NSL51201.1"/>
    </source>
</evidence>
<dbReference type="AlphaFoldDB" id="A0A8J8K7X6"/>
<sequence length="258" mass="29207">MAKTIKEIEAILKDLDDRAIDENFLIEIKNDERKGVQLLYKKWLKEQAERRKLKEQFVKMSSYENDLRNNNIHRIAGIDEAGRGPLAGPVVAAAVILKNDFFLPGLNDSKKLTEKKRELFYQYIETHALCIGIGIATAKEIDELNIYQASKLAMVRAVQNLSIKPEYLLIDAMEVPLSIPQTSIVKGDSKSVSIAAASIIAKVTRDRYMKDLGKRYPQYGFETHMGYGTNQHLKAIETFGIISEHRSSFAPVKEYAKS</sequence>
<comment type="caution">
    <text evidence="18">The sequence shown here is derived from an EMBL/GenBank/DDBJ whole genome shotgun (WGS) entry which is preliminary data.</text>
</comment>
<keyword evidence="11 14" id="KW-0255">Endonuclease</keyword>
<dbReference type="InterPro" id="IPR012337">
    <property type="entry name" value="RNaseH-like_sf"/>
</dbReference>
<evidence type="ECO:0000256" key="11">
    <source>
        <dbReference type="ARBA" id="ARBA00022759"/>
    </source>
</evidence>
<dbReference type="InterPro" id="IPR022898">
    <property type="entry name" value="RNase_HII"/>
</dbReference>
<keyword evidence="9 14" id="KW-0540">Nuclease</keyword>
<dbReference type="NCBIfam" id="NF000594">
    <property type="entry name" value="PRK00015.1-1"/>
    <property type="match status" value="1"/>
</dbReference>
<dbReference type="Gene3D" id="3.30.420.10">
    <property type="entry name" value="Ribonuclease H-like superfamily/Ribonuclease H"/>
    <property type="match status" value="1"/>
</dbReference>
<evidence type="ECO:0000256" key="5">
    <source>
        <dbReference type="ARBA" id="ARBA00007383"/>
    </source>
</evidence>
<evidence type="ECO:0000256" key="2">
    <source>
        <dbReference type="ARBA" id="ARBA00001946"/>
    </source>
</evidence>
<dbReference type="HAMAP" id="MF_00052_B">
    <property type="entry name" value="RNase_HII_B"/>
    <property type="match status" value="1"/>
</dbReference>
<protein>
    <recommendedName>
        <fullName evidence="7 14">Ribonuclease HII</fullName>
        <shortName evidence="14">RNase HII</shortName>
        <ecNumber evidence="6 14">3.1.26.4</ecNumber>
    </recommendedName>
</protein>
<dbReference type="GO" id="GO:0030145">
    <property type="term" value="F:manganese ion binding"/>
    <property type="evidence" value="ECO:0007669"/>
    <property type="project" value="UniProtKB-UniRule"/>
</dbReference>
<evidence type="ECO:0000256" key="8">
    <source>
        <dbReference type="ARBA" id="ARBA00022490"/>
    </source>
</evidence>
<dbReference type="FunFam" id="3.30.420.10:FF:000006">
    <property type="entry name" value="Ribonuclease HII"/>
    <property type="match status" value="1"/>
</dbReference>
<feature type="binding site" evidence="14 15">
    <location>
        <position position="80"/>
    </location>
    <ligand>
        <name>a divalent metal cation</name>
        <dbReference type="ChEBI" id="CHEBI:60240"/>
    </ligand>
</feature>
<evidence type="ECO:0000313" key="19">
    <source>
        <dbReference type="Proteomes" id="UP000625804"/>
    </source>
</evidence>
<evidence type="ECO:0000256" key="13">
    <source>
        <dbReference type="ARBA" id="ARBA00023211"/>
    </source>
</evidence>
<keyword evidence="10 14" id="KW-0479">Metal-binding</keyword>
<feature type="domain" description="RNase H type-2" evidence="17">
    <location>
        <begin position="73"/>
        <end position="258"/>
    </location>
</feature>
<dbReference type="NCBIfam" id="NF000595">
    <property type="entry name" value="PRK00015.1-3"/>
    <property type="match status" value="1"/>
</dbReference>
<dbReference type="InterPro" id="IPR024567">
    <property type="entry name" value="RNase_HII/HIII_dom"/>
</dbReference>
<dbReference type="Proteomes" id="UP000625804">
    <property type="component" value="Unassembled WGS sequence"/>
</dbReference>
<feature type="binding site" evidence="14 15">
    <location>
        <position position="171"/>
    </location>
    <ligand>
        <name>a divalent metal cation</name>
        <dbReference type="ChEBI" id="CHEBI:60240"/>
    </ligand>
</feature>
<dbReference type="GO" id="GO:0005737">
    <property type="term" value="C:cytoplasm"/>
    <property type="evidence" value="ECO:0007669"/>
    <property type="project" value="UniProtKB-SubCell"/>
</dbReference>
<name>A0A8J8K7X6_9BACI</name>
<dbReference type="GO" id="GO:0004523">
    <property type="term" value="F:RNA-DNA hybrid ribonuclease activity"/>
    <property type="evidence" value="ECO:0007669"/>
    <property type="project" value="UniProtKB-UniRule"/>
</dbReference>
<accession>A0A8J8K7X6</accession>
<dbReference type="RefSeq" id="WP_173730399.1">
    <property type="nucleotide sequence ID" value="NZ_JABTTE010000004.1"/>
</dbReference>
<keyword evidence="8 14" id="KW-0963">Cytoplasm</keyword>
<evidence type="ECO:0000259" key="17">
    <source>
        <dbReference type="PROSITE" id="PS51975"/>
    </source>
</evidence>
<evidence type="ECO:0000256" key="9">
    <source>
        <dbReference type="ARBA" id="ARBA00022722"/>
    </source>
</evidence>
<keyword evidence="13 14" id="KW-0464">Manganese</keyword>
<evidence type="ECO:0000256" key="4">
    <source>
        <dbReference type="ARBA" id="ARBA00004496"/>
    </source>
</evidence>
<feature type="binding site" evidence="14 15">
    <location>
        <position position="79"/>
    </location>
    <ligand>
        <name>a divalent metal cation</name>
        <dbReference type="ChEBI" id="CHEBI:60240"/>
    </ligand>
</feature>
<comment type="similarity">
    <text evidence="5 14 16">Belongs to the RNase HII family.</text>
</comment>
<dbReference type="EMBL" id="JABTTE010000004">
    <property type="protein sequence ID" value="NSL51201.1"/>
    <property type="molecule type" value="Genomic_DNA"/>
</dbReference>
<evidence type="ECO:0000256" key="12">
    <source>
        <dbReference type="ARBA" id="ARBA00022801"/>
    </source>
</evidence>
<evidence type="ECO:0000256" key="10">
    <source>
        <dbReference type="ARBA" id="ARBA00022723"/>
    </source>
</evidence>
<dbReference type="InterPro" id="IPR036397">
    <property type="entry name" value="RNaseH_sf"/>
</dbReference>
<dbReference type="PROSITE" id="PS51975">
    <property type="entry name" value="RNASE_H_2"/>
    <property type="match status" value="1"/>
</dbReference>
<comment type="catalytic activity">
    <reaction evidence="1 14 15 16">
        <text>Endonucleolytic cleavage to 5'-phosphomonoester.</text>
        <dbReference type="EC" id="3.1.26.4"/>
    </reaction>
</comment>
<proteinExistence type="inferred from homology"/>
<evidence type="ECO:0000256" key="6">
    <source>
        <dbReference type="ARBA" id="ARBA00012180"/>
    </source>
</evidence>
<evidence type="ECO:0000256" key="1">
    <source>
        <dbReference type="ARBA" id="ARBA00000077"/>
    </source>
</evidence>
<dbReference type="GO" id="GO:0032299">
    <property type="term" value="C:ribonuclease H2 complex"/>
    <property type="evidence" value="ECO:0007669"/>
    <property type="project" value="TreeGrafter"/>
</dbReference>
<gene>
    <name evidence="14" type="primary">rnhB</name>
    <name evidence="18" type="ORF">HR057_05390</name>
</gene>
<comment type="cofactor">
    <cofactor evidence="14 15">
        <name>Mn(2+)</name>
        <dbReference type="ChEBI" id="CHEBI:29035"/>
    </cofactor>
    <cofactor evidence="14 15">
        <name>Mg(2+)</name>
        <dbReference type="ChEBI" id="CHEBI:18420"/>
    </cofactor>
    <text evidence="14 15">Manganese or magnesium. Binds 1 divalent metal ion per monomer in the absence of substrate. May bind a second metal ion after substrate binding.</text>
</comment>
<dbReference type="GO" id="GO:0006298">
    <property type="term" value="P:mismatch repair"/>
    <property type="evidence" value="ECO:0007669"/>
    <property type="project" value="TreeGrafter"/>
</dbReference>
<reference evidence="18" key="1">
    <citation type="submission" date="2020-06" db="EMBL/GenBank/DDBJ databases">
        <title>A novel thermopfilic bacterium from Erzurum, Turkey.</title>
        <authorList>
            <person name="Adiguzel A."/>
            <person name="Ay H."/>
            <person name="Baltaci M.O."/>
        </authorList>
    </citation>
    <scope>NUCLEOTIDE SEQUENCE</scope>
    <source>
        <strain evidence="18">P2</strain>
    </source>
</reference>
<dbReference type="Pfam" id="PF01351">
    <property type="entry name" value="RNase_HII"/>
    <property type="match status" value="1"/>
</dbReference>
<dbReference type="InterPro" id="IPR001352">
    <property type="entry name" value="RNase_HII/HIII"/>
</dbReference>
<dbReference type="PANTHER" id="PTHR10954">
    <property type="entry name" value="RIBONUCLEASE H2 SUBUNIT A"/>
    <property type="match status" value="1"/>
</dbReference>
<comment type="cofactor">
    <cofactor evidence="2">
        <name>Mg(2+)</name>
        <dbReference type="ChEBI" id="CHEBI:18420"/>
    </cofactor>
</comment>
<evidence type="ECO:0000256" key="7">
    <source>
        <dbReference type="ARBA" id="ARBA00019179"/>
    </source>
</evidence>
<organism evidence="18 19">
    <name type="scientific">Calidifontibacillus erzurumensis</name>
    <dbReference type="NCBI Taxonomy" id="2741433"/>
    <lineage>
        <taxon>Bacteria</taxon>
        <taxon>Bacillati</taxon>
        <taxon>Bacillota</taxon>
        <taxon>Bacilli</taxon>
        <taxon>Bacillales</taxon>
        <taxon>Bacillaceae</taxon>
        <taxon>Calidifontibacillus/Schinkia group</taxon>
        <taxon>Calidifontibacillus</taxon>
    </lineage>
</organism>
<evidence type="ECO:0000256" key="16">
    <source>
        <dbReference type="RuleBase" id="RU003515"/>
    </source>
</evidence>
<dbReference type="SUPFAM" id="SSF53098">
    <property type="entry name" value="Ribonuclease H-like"/>
    <property type="match status" value="1"/>
</dbReference>
<keyword evidence="19" id="KW-1185">Reference proteome</keyword>
<dbReference type="GO" id="GO:0043137">
    <property type="term" value="P:DNA replication, removal of RNA primer"/>
    <property type="evidence" value="ECO:0007669"/>
    <property type="project" value="TreeGrafter"/>
</dbReference>
<dbReference type="CDD" id="cd07182">
    <property type="entry name" value="RNase_HII_bacteria_HII_like"/>
    <property type="match status" value="1"/>
</dbReference>
<dbReference type="EC" id="3.1.26.4" evidence="6 14"/>
<evidence type="ECO:0000256" key="14">
    <source>
        <dbReference type="HAMAP-Rule" id="MF_00052"/>
    </source>
</evidence>
<keyword evidence="12 14" id="KW-0378">Hydrolase</keyword>
<comment type="subcellular location">
    <subcellularLocation>
        <location evidence="4 14">Cytoplasm</location>
    </subcellularLocation>
</comment>